<dbReference type="EMBL" id="LK052940">
    <property type="protein sequence ID" value="CDR40259.1"/>
    <property type="molecule type" value="Genomic_DNA"/>
</dbReference>
<dbReference type="InterPro" id="IPR007568">
    <property type="entry name" value="RTA1"/>
</dbReference>
<protein>
    <submittedName>
        <fullName evidence="7">RHTO0S05e00342g1_1</fullName>
    </submittedName>
</protein>
<feature type="transmembrane region" description="Helical" evidence="6">
    <location>
        <begin position="42"/>
        <end position="61"/>
    </location>
</feature>
<dbReference type="PANTHER" id="PTHR31465">
    <property type="entry name" value="PROTEIN RTA1-RELATED"/>
    <property type="match status" value="1"/>
</dbReference>
<feature type="transmembrane region" description="Helical" evidence="6">
    <location>
        <begin position="233"/>
        <end position="257"/>
    </location>
</feature>
<evidence type="ECO:0000256" key="2">
    <source>
        <dbReference type="ARBA" id="ARBA00022692"/>
    </source>
</evidence>
<evidence type="ECO:0000256" key="5">
    <source>
        <dbReference type="SAM" id="MobiDB-lite"/>
    </source>
</evidence>
<feature type="region of interest" description="Disordered" evidence="5">
    <location>
        <begin position="276"/>
        <end position="310"/>
    </location>
</feature>
<evidence type="ECO:0000256" key="6">
    <source>
        <dbReference type="SAM" id="Phobius"/>
    </source>
</evidence>
<sequence length="310" mass="34403">MAAGDDWTYYAYRPRYDLAYMGIGLFAAAFVVQLFLTMKRRTWYMIPFVIAMIGECLGYVFRRVSADHLRGRGAALTWYLLQELFLILSPALMCASYYMCFGRIITYVGERWTPVSSKWVTFIFVTQDIVSFVVQGAGGSLYSSDNTKIYPAAKAILCVGFCIQIIGLGIFAIFAGIYHTRARRAGVPAGPWSHCLFTLYAGSVCVLVRGVFRTIEFGTGSGGGQGYLLSREGYFYGLEFGPIVIAALIFCVSYPGYYVPHARSARLFPEQEVAQEGLEAGPSASGSEVEGEKALEGGEGEKRRWWTRRA</sequence>
<dbReference type="GO" id="GO:0016020">
    <property type="term" value="C:membrane"/>
    <property type="evidence" value="ECO:0007669"/>
    <property type="project" value="UniProtKB-SubCell"/>
</dbReference>
<organism evidence="7">
    <name type="scientific">Rhodotorula toruloides</name>
    <name type="common">Yeast</name>
    <name type="synonym">Rhodosporidium toruloides</name>
    <dbReference type="NCBI Taxonomy" id="5286"/>
    <lineage>
        <taxon>Eukaryota</taxon>
        <taxon>Fungi</taxon>
        <taxon>Dikarya</taxon>
        <taxon>Basidiomycota</taxon>
        <taxon>Pucciniomycotina</taxon>
        <taxon>Microbotryomycetes</taxon>
        <taxon>Sporidiobolales</taxon>
        <taxon>Sporidiobolaceae</taxon>
        <taxon>Rhodotorula</taxon>
    </lineage>
</organism>
<dbReference type="OrthoDB" id="3358017at2759"/>
<feature type="transmembrane region" description="Helical" evidence="6">
    <location>
        <begin position="191"/>
        <end position="212"/>
    </location>
</feature>
<name>A0A061AZS7_RHOTO</name>
<feature type="transmembrane region" description="Helical" evidence="6">
    <location>
        <begin position="73"/>
        <end position="99"/>
    </location>
</feature>
<dbReference type="AlphaFoldDB" id="A0A061AZS7"/>
<keyword evidence="3 6" id="KW-1133">Transmembrane helix</keyword>
<evidence type="ECO:0000256" key="3">
    <source>
        <dbReference type="ARBA" id="ARBA00022989"/>
    </source>
</evidence>
<feature type="compositionally biased region" description="Basic and acidic residues" evidence="5">
    <location>
        <begin position="290"/>
        <end position="304"/>
    </location>
</feature>
<proteinExistence type="predicted"/>
<accession>A0A061AZS7</accession>
<reference evidence="7" key="1">
    <citation type="journal article" date="2014" name="Genome Announc.">
        <title>Draft genome sequence of Rhodosporidium toruloides CECT1137, an oleaginous yeast of biotechnological interest.</title>
        <authorList>
            <person name="Morin N."/>
            <person name="Calcas X."/>
            <person name="Devillers H."/>
            <person name="Durrens P."/>
            <person name="Sherman D.J."/>
            <person name="Nicaud J.-M."/>
            <person name="Neuveglise C."/>
        </authorList>
    </citation>
    <scope>NUCLEOTIDE SEQUENCE</scope>
    <source>
        <strain evidence="7">CECT1137</strain>
    </source>
</reference>
<evidence type="ECO:0000256" key="4">
    <source>
        <dbReference type="ARBA" id="ARBA00023136"/>
    </source>
</evidence>
<evidence type="ECO:0000256" key="1">
    <source>
        <dbReference type="ARBA" id="ARBA00004141"/>
    </source>
</evidence>
<evidence type="ECO:0000313" key="7">
    <source>
        <dbReference type="EMBL" id="CDR40259.1"/>
    </source>
</evidence>
<dbReference type="PANTHER" id="PTHR31465:SF1">
    <property type="entry name" value="PROTEIN RTA1-RELATED"/>
    <property type="match status" value="1"/>
</dbReference>
<comment type="subcellular location">
    <subcellularLocation>
        <location evidence="1">Membrane</location>
        <topology evidence="1">Multi-pass membrane protein</topology>
    </subcellularLocation>
</comment>
<feature type="transmembrane region" description="Helical" evidence="6">
    <location>
        <begin position="18"/>
        <end position="36"/>
    </location>
</feature>
<gene>
    <name evidence="7" type="ORF">RHTO0S_05e00342g</name>
</gene>
<feature type="transmembrane region" description="Helical" evidence="6">
    <location>
        <begin position="155"/>
        <end position="179"/>
    </location>
</feature>
<keyword evidence="2 6" id="KW-0812">Transmembrane</keyword>
<dbReference type="Pfam" id="PF04479">
    <property type="entry name" value="RTA1"/>
    <property type="match status" value="1"/>
</dbReference>
<keyword evidence="4 6" id="KW-0472">Membrane</keyword>
<feature type="transmembrane region" description="Helical" evidence="6">
    <location>
        <begin position="119"/>
        <end position="143"/>
    </location>
</feature>